<reference evidence="3 4" key="1">
    <citation type="submission" date="2019-01" db="EMBL/GenBank/DDBJ databases">
        <authorList>
            <consortium name="Pathogen Informatics"/>
        </authorList>
    </citation>
    <scope>NUCLEOTIDE SEQUENCE [LARGE SCALE GENOMIC DNA]</scope>
    <source>
        <strain evidence="3 4">NCTC10181</strain>
    </source>
</reference>
<dbReference type="RefSeq" id="WP_129725654.1">
    <property type="nucleotide sequence ID" value="NZ_LR215036.1"/>
</dbReference>
<feature type="chain" id="PRO_5019126103" description="Lipoprotein" evidence="2">
    <location>
        <begin position="24"/>
        <end position="267"/>
    </location>
</feature>
<evidence type="ECO:0000313" key="3">
    <source>
        <dbReference type="EMBL" id="VEU74863.1"/>
    </source>
</evidence>
<sequence>MKTKKYKLLKNLFILATPVTIFATSVSCSNSGTKKQDPQNGSQTNGQQTDPGNSGQQGNTGNVGAGEGEGSANAEGQNQGQNPQTANSGSGTTTGTTTGTPSLSASSQQLKAEIQEISLYNDQFGKEVYEQYFKDLKNRKDSFVNPKYSKEQFEKDTERLAKYYSQVLELSEILKTKGDSEVNKYVDSIKSQSDSIFKVENGVTSVNVLEVNSLLSKLNTENAKTVRGKPNSIPGFISIGFGFGGRSSEFNNVAKEQTDADKAKLNK</sequence>
<feature type="compositionally biased region" description="Polar residues" evidence="1">
    <location>
        <begin position="28"/>
        <end position="57"/>
    </location>
</feature>
<feature type="signal peptide" evidence="2">
    <location>
        <begin position="1"/>
        <end position="23"/>
    </location>
</feature>
<dbReference type="PROSITE" id="PS51257">
    <property type="entry name" value="PROKAR_LIPOPROTEIN"/>
    <property type="match status" value="1"/>
</dbReference>
<evidence type="ECO:0000256" key="2">
    <source>
        <dbReference type="SAM" id="SignalP"/>
    </source>
</evidence>
<feature type="compositionally biased region" description="Low complexity" evidence="1">
    <location>
        <begin position="88"/>
        <end position="107"/>
    </location>
</feature>
<accession>A0A449B2Q5</accession>
<dbReference type="KEGG" id="mcit:NCTC10181_00730"/>
<name>A0A449B2Q5_9BACT</name>
<evidence type="ECO:0000256" key="1">
    <source>
        <dbReference type="SAM" id="MobiDB-lite"/>
    </source>
</evidence>
<evidence type="ECO:0000313" key="4">
    <source>
        <dbReference type="Proteomes" id="UP000290985"/>
    </source>
</evidence>
<dbReference type="Proteomes" id="UP000290985">
    <property type="component" value="Chromosome"/>
</dbReference>
<keyword evidence="2" id="KW-0732">Signal</keyword>
<dbReference type="EMBL" id="LR215036">
    <property type="protein sequence ID" value="VEU74863.1"/>
    <property type="molecule type" value="Genomic_DNA"/>
</dbReference>
<feature type="region of interest" description="Disordered" evidence="1">
    <location>
        <begin position="28"/>
        <end position="107"/>
    </location>
</feature>
<organism evidence="3 4">
    <name type="scientific">Mycoplasmopsis citelli</name>
    <dbReference type="NCBI Taxonomy" id="171281"/>
    <lineage>
        <taxon>Bacteria</taxon>
        <taxon>Bacillati</taxon>
        <taxon>Mycoplasmatota</taxon>
        <taxon>Mycoplasmoidales</taxon>
        <taxon>Metamycoplasmataceae</taxon>
        <taxon>Mycoplasmopsis</taxon>
    </lineage>
</organism>
<dbReference type="AlphaFoldDB" id="A0A449B2Q5"/>
<protein>
    <recommendedName>
        <fullName evidence="5">Lipoprotein</fullName>
    </recommendedName>
</protein>
<keyword evidence="4" id="KW-1185">Reference proteome</keyword>
<evidence type="ECO:0008006" key="5">
    <source>
        <dbReference type="Google" id="ProtNLM"/>
    </source>
</evidence>
<gene>
    <name evidence="3" type="ORF">NCTC10181_00730</name>
</gene>
<feature type="compositionally biased region" description="Polar residues" evidence="1">
    <location>
        <begin position="77"/>
        <end position="87"/>
    </location>
</feature>
<proteinExistence type="predicted"/>